<proteinExistence type="predicted"/>
<reference evidence="8 9" key="1">
    <citation type="submission" date="2021-03" db="EMBL/GenBank/DDBJ databases">
        <title>Isolation and description of Capnocytophaga bilenii sp. nov., a novel Capnocytophaga species, isolated from a gingivitis subject.</title>
        <authorList>
            <person name="Antezack A."/>
            <person name="Monnet-Corti V."/>
            <person name="La Scola B."/>
        </authorList>
    </citation>
    <scope>NUCLEOTIDE SEQUENCE [LARGE SCALE GENOMIC DNA]</scope>
    <source>
        <strain evidence="8 9">Marseille-Q4570</strain>
    </source>
</reference>
<evidence type="ECO:0000256" key="5">
    <source>
        <dbReference type="ARBA" id="ARBA00023136"/>
    </source>
</evidence>
<dbReference type="Pfam" id="PF07690">
    <property type="entry name" value="MFS_1"/>
    <property type="match status" value="1"/>
</dbReference>
<organism evidence="8 9">
    <name type="scientific">Capnocytophaga bilenii</name>
    <dbReference type="NCBI Taxonomy" id="2819369"/>
    <lineage>
        <taxon>Bacteria</taxon>
        <taxon>Pseudomonadati</taxon>
        <taxon>Bacteroidota</taxon>
        <taxon>Flavobacteriia</taxon>
        <taxon>Flavobacteriales</taxon>
        <taxon>Flavobacteriaceae</taxon>
        <taxon>Capnocytophaga</taxon>
    </lineage>
</organism>
<feature type="transmembrane region" description="Helical" evidence="6">
    <location>
        <begin position="12"/>
        <end position="34"/>
    </location>
</feature>
<feature type="transmembrane region" description="Helical" evidence="6">
    <location>
        <begin position="228"/>
        <end position="249"/>
    </location>
</feature>
<feature type="transmembrane region" description="Helical" evidence="6">
    <location>
        <begin position="141"/>
        <end position="162"/>
    </location>
</feature>
<evidence type="ECO:0000256" key="1">
    <source>
        <dbReference type="ARBA" id="ARBA00004141"/>
    </source>
</evidence>
<feature type="transmembrane region" description="Helical" evidence="6">
    <location>
        <begin position="327"/>
        <end position="350"/>
    </location>
</feature>
<evidence type="ECO:0000313" key="8">
    <source>
        <dbReference type="EMBL" id="MBO1884013.1"/>
    </source>
</evidence>
<dbReference type="InterPro" id="IPR011701">
    <property type="entry name" value="MFS"/>
</dbReference>
<keyword evidence="3 6" id="KW-0812">Transmembrane</keyword>
<feature type="transmembrane region" description="Helical" evidence="6">
    <location>
        <begin position="269"/>
        <end position="293"/>
    </location>
</feature>
<dbReference type="SUPFAM" id="SSF103473">
    <property type="entry name" value="MFS general substrate transporter"/>
    <property type="match status" value="1"/>
</dbReference>
<keyword evidence="2" id="KW-0813">Transport</keyword>
<name>A0ABS3PYF4_9FLAO</name>
<dbReference type="InterPro" id="IPR036259">
    <property type="entry name" value="MFS_trans_sf"/>
</dbReference>
<dbReference type="RefSeq" id="WP_208058583.1">
    <property type="nucleotide sequence ID" value="NZ_JAGDYP010000004.1"/>
</dbReference>
<dbReference type="PANTHER" id="PTHR12778">
    <property type="entry name" value="SOLUTE CARRIER FAMILY 33 ACETYL-COA TRANSPORTER -RELATED"/>
    <property type="match status" value="1"/>
</dbReference>
<evidence type="ECO:0000256" key="2">
    <source>
        <dbReference type="ARBA" id="ARBA00022448"/>
    </source>
</evidence>
<feature type="domain" description="Major facilitator superfamily (MFS) profile" evidence="7">
    <location>
        <begin position="8"/>
        <end position="417"/>
    </location>
</feature>
<gene>
    <name evidence="8" type="ORF">J4N46_06215</name>
</gene>
<sequence>MKEKKKNPITWVPTTYFAMGLPFVMLSLVSPIIFKDLGIANDKIAFWTSLLILPWSLKPIISVIMELYGTKKQYIVITELLSAALFGWVVFALALPNFFTLALALMGAIALSGSTHDIAGDGMYMHQLDAPTQSLYSGWQGAFYNLAKVLANGGLIFLAGWLVNEKGLSIVASWQLILSICAIILGLVGLYHFYALPNDHKPATAADFSQKSQELWRIFADFFSKKHIFFYLFFIFLYRFAEGLAMKIAPLFLKDEVAIGGLGLSNEQYGLVYGTAGTAAFILGSITAGYFVARVGLKKALFTLACAFNIPFAVYLLFAYLQPASLIIIGGGIVAEYFGYGFGFVGLTLFMMQQIAPGKYQMAHYAFANSLMNLGVMIPGMISGYLSKYLGYEHFFLLVMICTIPALLTTWYVPFTHQDKKEEE</sequence>
<feature type="transmembrane region" description="Helical" evidence="6">
    <location>
        <begin position="46"/>
        <end position="67"/>
    </location>
</feature>
<dbReference type="InterPro" id="IPR004752">
    <property type="entry name" value="AmpG_permease/AT-1"/>
</dbReference>
<evidence type="ECO:0000256" key="4">
    <source>
        <dbReference type="ARBA" id="ARBA00022989"/>
    </source>
</evidence>
<keyword evidence="9" id="KW-1185">Reference proteome</keyword>
<evidence type="ECO:0000313" key="9">
    <source>
        <dbReference type="Proteomes" id="UP000681610"/>
    </source>
</evidence>
<dbReference type="EMBL" id="JAGDYP010000004">
    <property type="protein sequence ID" value="MBO1884013.1"/>
    <property type="molecule type" value="Genomic_DNA"/>
</dbReference>
<comment type="caution">
    <text evidence="8">The sequence shown here is derived from an EMBL/GenBank/DDBJ whole genome shotgun (WGS) entry which is preliminary data.</text>
</comment>
<protein>
    <submittedName>
        <fullName evidence="8">MFS transporter</fullName>
    </submittedName>
</protein>
<feature type="transmembrane region" description="Helical" evidence="6">
    <location>
        <begin position="74"/>
        <end position="95"/>
    </location>
</feature>
<evidence type="ECO:0000256" key="6">
    <source>
        <dbReference type="SAM" id="Phobius"/>
    </source>
</evidence>
<evidence type="ECO:0000259" key="7">
    <source>
        <dbReference type="PROSITE" id="PS50850"/>
    </source>
</evidence>
<feature type="transmembrane region" description="Helical" evidence="6">
    <location>
        <begin position="394"/>
        <end position="413"/>
    </location>
</feature>
<dbReference type="InterPro" id="IPR020846">
    <property type="entry name" value="MFS_dom"/>
</dbReference>
<evidence type="ECO:0000256" key="3">
    <source>
        <dbReference type="ARBA" id="ARBA00022692"/>
    </source>
</evidence>
<feature type="transmembrane region" description="Helical" evidence="6">
    <location>
        <begin position="101"/>
        <end position="120"/>
    </location>
</feature>
<keyword evidence="4 6" id="KW-1133">Transmembrane helix</keyword>
<dbReference type="Proteomes" id="UP000681610">
    <property type="component" value="Unassembled WGS sequence"/>
</dbReference>
<comment type="subcellular location">
    <subcellularLocation>
        <location evidence="1">Membrane</location>
        <topology evidence="1">Multi-pass membrane protein</topology>
    </subcellularLocation>
</comment>
<feature type="transmembrane region" description="Helical" evidence="6">
    <location>
        <begin position="362"/>
        <end position="382"/>
    </location>
</feature>
<feature type="transmembrane region" description="Helical" evidence="6">
    <location>
        <begin position="300"/>
        <end position="321"/>
    </location>
</feature>
<accession>A0ABS3PYF4</accession>
<dbReference type="PROSITE" id="PS50850">
    <property type="entry name" value="MFS"/>
    <property type="match status" value="1"/>
</dbReference>
<keyword evidence="5 6" id="KW-0472">Membrane</keyword>
<dbReference type="PANTHER" id="PTHR12778:SF10">
    <property type="entry name" value="MAJOR FACILITATOR SUPERFAMILY DOMAIN-CONTAINING PROTEIN 3"/>
    <property type="match status" value="1"/>
</dbReference>
<feature type="transmembrane region" description="Helical" evidence="6">
    <location>
        <begin position="174"/>
        <end position="194"/>
    </location>
</feature>
<dbReference type="Gene3D" id="1.20.1250.20">
    <property type="entry name" value="MFS general substrate transporter like domains"/>
    <property type="match status" value="2"/>
</dbReference>